<accession>A0A853C1I5</accession>
<protein>
    <submittedName>
        <fullName evidence="2">Na+-translocating ferredoxin:NAD+ oxidoreductase RnfG subunit</fullName>
    </submittedName>
</protein>
<feature type="transmembrane region" description="Helical" evidence="1">
    <location>
        <begin position="287"/>
        <end position="307"/>
    </location>
</feature>
<sequence length="328" mass="36205">MRRLRRSAAPVLVGLGVFLIVAAGLVRFYAYPTLAKVPDNYKGETFLEAEGARILNFETYETEVHDLEITSGTRQDVDADTADGDVVWVNVVTAEVEGWTEPFQQSTERAAFDEVSGEGVECDDCDTWIEVKEGEETVREPVTFEGQVYKFPFDTQKKTYEVWDGSLRDTAPATYEGTEEIQGLTVYKFVQEILPTVIETREAPGSMFGSEEGTVDAEMTYAMTRTFYIEPVTGSPVQRVEERTQQLNYDGQAVDVFTGTVNFTDGEVDATVSDLEGQAPLLGGMRFLFPLGFLVVGVLALAAGLFLGRRAEDGKQHEAPADRPLVNA</sequence>
<evidence type="ECO:0000313" key="3">
    <source>
        <dbReference type="Proteomes" id="UP000530424"/>
    </source>
</evidence>
<reference evidence="2 3" key="1">
    <citation type="submission" date="2020-07" db="EMBL/GenBank/DDBJ databases">
        <title>Sequencing the genomes of 1000 actinobacteria strains.</title>
        <authorList>
            <person name="Klenk H.-P."/>
        </authorList>
    </citation>
    <scope>NUCLEOTIDE SEQUENCE [LARGE SCALE GENOMIC DNA]</scope>
    <source>
        <strain evidence="2 3">DSM 103833</strain>
    </source>
</reference>
<comment type="caution">
    <text evidence="2">The sequence shown here is derived from an EMBL/GenBank/DDBJ whole genome shotgun (WGS) entry which is preliminary data.</text>
</comment>
<dbReference type="RefSeq" id="WP_179667564.1">
    <property type="nucleotide sequence ID" value="NZ_JACCFP010000001.1"/>
</dbReference>
<dbReference type="Proteomes" id="UP000530424">
    <property type="component" value="Unassembled WGS sequence"/>
</dbReference>
<name>A0A853C1I5_9ACTN</name>
<keyword evidence="1" id="KW-1133">Transmembrane helix</keyword>
<dbReference type="AlphaFoldDB" id="A0A853C1I5"/>
<keyword evidence="1" id="KW-0472">Membrane</keyword>
<keyword evidence="3" id="KW-1185">Reference proteome</keyword>
<dbReference type="Pfam" id="PF11271">
    <property type="entry name" value="PorA"/>
    <property type="match status" value="1"/>
</dbReference>
<dbReference type="EMBL" id="JACCFP010000001">
    <property type="protein sequence ID" value="NYJ01041.1"/>
    <property type="molecule type" value="Genomic_DNA"/>
</dbReference>
<gene>
    <name evidence="2" type="ORF">HNR19_001739</name>
</gene>
<proteinExistence type="predicted"/>
<organism evidence="2 3">
    <name type="scientific">Nocardioides thalensis</name>
    <dbReference type="NCBI Taxonomy" id="1914755"/>
    <lineage>
        <taxon>Bacteria</taxon>
        <taxon>Bacillati</taxon>
        <taxon>Actinomycetota</taxon>
        <taxon>Actinomycetes</taxon>
        <taxon>Propionibacteriales</taxon>
        <taxon>Nocardioidaceae</taxon>
        <taxon>Nocardioides</taxon>
    </lineage>
</organism>
<keyword evidence="1" id="KW-0812">Transmembrane</keyword>
<evidence type="ECO:0000256" key="1">
    <source>
        <dbReference type="SAM" id="Phobius"/>
    </source>
</evidence>
<evidence type="ECO:0000313" key="2">
    <source>
        <dbReference type="EMBL" id="NYJ01041.1"/>
    </source>
</evidence>
<dbReference type="InterPro" id="IPR021424">
    <property type="entry name" value="PorA"/>
</dbReference>